<comment type="similarity">
    <text evidence="1">Belongs to the peptidase C19 family.</text>
</comment>
<keyword evidence="5" id="KW-1185">Reference proteome</keyword>
<dbReference type="GO" id="GO:0005829">
    <property type="term" value="C:cytosol"/>
    <property type="evidence" value="ECO:0007669"/>
    <property type="project" value="TreeGrafter"/>
</dbReference>
<dbReference type="GO" id="GO:0016579">
    <property type="term" value="P:protein deubiquitination"/>
    <property type="evidence" value="ECO:0007669"/>
    <property type="project" value="InterPro"/>
</dbReference>
<dbReference type="GO" id="GO:0005634">
    <property type="term" value="C:nucleus"/>
    <property type="evidence" value="ECO:0007669"/>
    <property type="project" value="TreeGrafter"/>
</dbReference>
<evidence type="ECO:0000256" key="1">
    <source>
        <dbReference type="ARBA" id="ARBA00009085"/>
    </source>
</evidence>
<dbReference type="InterPro" id="IPR028889">
    <property type="entry name" value="USP"/>
</dbReference>
<comment type="caution">
    <text evidence="4">The sequence shown here is derived from an EMBL/GenBank/DDBJ whole genome shotgun (WGS) entry which is preliminary data.</text>
</comment>
<proteinExistence type="inferred from homology"/>
<feature type="region of interest" description="Disordered" evidence="2">
    <location>
        <begin position="309"/>
        <end position="333"/>
    </location>
</feature>
<dbReference type="SUPFAM" id="SSF54001">
    <property type="entry name" value="Cysteine proteinases"/>
    <property type="match status" value="1"/>
</dbReference>
<evidence type="ECO:0000259" key="3">
    <source>
        <dbReference type="PROSITE" id="PS50235"/>
    </source>
</evidence>
<dbReference type="Pfam" id="PF00443">
    <property type="entry name" value="UCH"/>
    <property type="match status" value="2"/>
</dbReference>
<evidence type="ECO:0000313" key="4">
    <source>
        <dbReference type="EMBL" id="KAK1274244.1"/>
    </source>
</evidence>
<dbReference type="InterPro" id="IPR050164">
    <property type="entry name" value="Peptidase_C19"/>
</dbReference>
<dbReference type="InterPro" id="IPR001394">
    <property type="entry name" value="Peptidase_C19_UCH"/>
</dbReference>
<feature type="domain" description="USP" evidence="3">
    <location>
        <begin position="1"/>
        <end position="291"/>
    </location>
</feature>
<reference evidence="4" key="2">
    <citation type="submission" date="2023-06" db="EMBL/GenBank/DDBJ databases">
        <authorList>
            <person name="Ma L."/>
            <person name="Liu K.-W."/>
            <person name="Li Z."/>
            <person name="Hsiao Y.-Y."/>
            <person name="Qi Y."/>
            <person name="Fu T."/>
            <person name="Tang G."/>
            <person name="Zhang D."/>
            <person name="Sun W.-H."/>
            <person name="Liu D.-K."/>
            <person name="Li Y."/>
            <person name="Chen G.-Z."/>
            <person name="Liu X.-D."/>
            <person name="Liao X.-Y."/>
            <person name="Jiang Y.-T."/>
            <person name="Yu X."/>
            <person name="Hao Y."/>
            <person name="Huang J."/>
            <person name="Zhao X.-W."/>
            <person name="Ke S."/>
            <person name="Chen Y.-Y."/>
            <person name="Wu W.-L."/>
            <person name="Hsu J.-L."/>
            <person name="Lin Y.-F."/>
            <person name="Huang M.-D."/>
            <person name="Li C.-Y."/>
            <person name="Huang L."/>
            <person name="Wang Z.-W."/>
            <person name="Zhao X."/>
            <person name="Zhong W.-Y."/>
            <person name="Peng D.-H."/>
            <person name="Ahmad S."/>
            <person name="Lan S."/>
            <person name="Zhang J.-S."/>
            <person name="Tsai W.-C."/>
            <person name="Van De Peer Y."/>
            <person name="Liu Z.-J."/>
        </authorList>
    </citation>
    <scope>NUCLEOTIDE SEQUENCE</scope>
    <source>
        <strain evidence="4">SCP</strain>
        <tissue evidence="4">Leaves</tissue>
    </source>
</reference>
<protein>
    <submittedName>
        <fullName evidence="4">Ubiquitin carboxyl-terminal hydrolase 8</fullName>
    </submittedName>
</protein>
<accession>A0AAV9BBX2</accession>
<dbReference type="PANTHER" id="PTHR24006:SF747">
    <property type="entry name" value="UBIQUITIN CARBOXYL-TERMINAL HYDROLASE 20"/>
    <property type="match status" value="1"/>
</dbReference>
<feature type="compositionally biased region" description="Polar residues" evidence="2">
    <location>
        <begin position="321"/>
        <end position="333"/>
    </location>
</feature>
<dbReference type="InterPro" id="IPR018200">
    <property type="entry name" value="USP_CS"/>
</dbReference>
<sequence>MDADCDDIMSARILFDEMSDRRVILWSSMIGGLMRCDEAQDVAMMTGKRTCRDTAVFETFPPFFSSAHHLFSFAKTKNPKKMREIEKESKMSSPPPLPLQTGAGYENRANVCYLNAVLQCFTHTVPFVERIRAIFPDHRILCHHQRDLQCFTHTVPFVERICAIFSSCQRQRGEMSFCSICALHRLIKKSYLGSVVSTDDFSKNVSEFPLELNLQPFHGGTRENKVKATEEMLYNLYVVVVHIGSCGSGHYISYVRLSPNRWCQFNDAKVSEVSKDEVLKKEAYIVFYTRESVSGAKLSADNTEADFEGPVWDTYPPSPKMSDSGQSSASSRNRLNVQDQSFGVTLEEEGRQECKTIRMSLIATWERKTGLNIDNIRCNRIPSTPRLAKIPQIHAGQWAVFSTVNVYDMFVSRR</sequence>
<dbReference type="EMBL" id="JAUJYN010000004">
    <property type="protein sequence ID" value="KAK1274244.1"/>
    <property type="molecule type" value="Genomic_DNA"/>
</dbReference>
<keyword evidence="4" id="KW-0378">Hydrolase</keyword>
<dbReference type="Proteomes" id="UP001179952">
    <property type="component" value="Unassembled WGS sequence"/>
</dbReference>
<dbReference type="GO" id="GO:0004843">
    <property type="term" value="F:cysteine-type deubiquitinase activity"/>
    <property type="evidence" value="ECO:0007669"/>
    <property type="project" value="InterPro"/>
</dbReference>
<organism evidence="4 5">
    <name type="scientific">Acorus gramineus</name>
    <name type="common">Dwarf sweet flag</name>
    <dbReference type="NCBI Taxonomy" id="55184"/>
    <lineage>
        <taxon>Eukaryota</taxon>
        <taxon>Viridiplantae</taxon>
        <taxon>Streptophyta</taxon>
        <taxon>Embryophyta</taxon>
        <taxon>Tracheophyta</taxon>
        <taxon>Spermatophyta</taxon>
        <taxon>Magnoliopsida</taxon>
        <taxon>Liliopsida</taxon>
        <taxon>Acoraceae</taxon>
        <taxon>Acorus</taxon>
    </lineage>
</organism>
<dbReference type="CDD" id="cd02257">
    <property type="entry name" value="Peptidase_C19"/>
    <property type="match status" value="1"/>
</dbReference>
<evidence type="ECO:0000313" key="5">
    <source>
        <dbReference type="Proteomes" id="UP001179952"/>
    </source>
</evidence>
<dbReference type="InterPro" id="IPR038765">
    <property type="entry name" value="Papain-like_cys_pep_sf"/>
</dbReference>
<dbReference type="PANTHER" id="PTHR24006">
    <property type="entry name" value="UBIQUITIN CARBOXYL-TERMINAL HYDROLASE"/>
    <property type="match status" value="1"/>
</dbReference>
<dbReference type="AlphaFoldDB" id="A0AAV9BBX2"/>
<name>A0AAV9BBX2_ACOGR</name>
<dbReference type="PROSITE" id="PS00972">
    <property type="entry name" value="USP_1"/>
    <property type="match status" value="1"/>
</dbReference>
<dbReference type="Gene3D" id="3.90.70.10">
    <property type="entry name" value="Cysteine proteinases"/>
    <property type="match status" value="2"/>
</dbReference>
<dbReference type="PROSITE" id="PS50235">
    <property type="entry name" value="USP_3"/>
    <property type="match status" value="1"/>
</dbReference>
<reference evidence="4" key="1">
    <citation type="journal article" date="2023" name="Nat. Commun.">
        <title>Diploid and tetraploid genomes of Acorus and the evolution of monocots.</title>
        <authorList>
            <person name="Ma L."/>
            <person name="Liu K.W."/>
            <person name="Li Z."/>
            <person name="Hsiao Y.Y."/>
            <person name="Qi Y."/>
            <person name="Fu T."/>
            <person name="Tang G.D."/>
            <person name="Zhang D."/>
            <person name="Sun W.H."/>
            <person name="Liu D.K."/>
            <person name="Li Y."/>
            <person name="Chen G.Z."/>
            <person name="Liu X.D."/>
            <person name="Liao X.Y."/>
            <person name="Jiang Y.T."/>
            <person name="Yu X."/>
            <person name="Hao Y."/>
            <person name="Huang J."/>
            <person name="Zhao X.W."/>
            <person name="Ke S."/>
            <person name="Chen Y.Y."/>
            <person name="Wu W.L."/>
            <person name="Hsu J.L."/>
            <person name="Lin Y.F."/>
            <person name="Huang M.D."/>
            <person name="Li C.Y."/>
            <person name="Huang L."/>
            <person name="Wang Z.W."/>
            <person name="Zhao X."/>
            <person name="Zhong W.Y."/>
            <person name="Peng D.H."/>
            <person name="Ahmad S."/>
            <person name="Lan S."/>
            <person name="Zhang J.S."/>
            <person name="Tsai W.C."/>
            <person name="Van de Peer Y."/>
            <person name="Liu Z.J."/>
        </authorList>
    </citation>
    <scope>NUCLEOTIDE SEQUENCE</scope>
    <source>
        <strain evidence="4">SCP</strain>
    </source>
</reference>
<gene>
    <name evidence="4" type="ORF">QJS04_geneDACA012137</name>
</gene>
<evidence type="ECO:0000256" key="2">
    <source>
        <dbReference type="SAM" id="MobiDB-lite"/>
    </source>
</evidence>